<accession>A0A2U2AMU1</accession>
<dbReference type="RefSeq" id="WP_109235700.1">
    <property type="nucleotide sequence ID" value="NZ_BMXZ01000001.1"/>
</dbReference>
<dbReference type="Pfam" id="PF07157">
    <property type="entry name" value="DNA_circ_N"/>
    <property type="match status" value="1"/>
</dbReference>
<feature type="domain" description="DNA circulation N-terminal" evidence="1">
    <location>
        <begin position="7"/>
        <end position="91"/>
    </location>
</feature>
<dbReference type="InterPro" id="IPR009826">
    <property type="entry name" value="DNA_circ_N"/>
</dbReference>
<evidence type="ECO:0000313" key="2">
    <source>
        <dbReference type="EMBL" id="PWD84531.1"/>
    </source>
</evidence>
<gene>
    <name evidence="2" type="ORF">DC082_03055</name>
</gene>
<sequence length="416" mass="46688">MSWRNNLQTASYRGIPFDVKDIDDSNTKALVLHQYAYKDGADIEDLGNDAEEVTLTAVFWGNDYEFRFNQLLKALATKGGGTLVHPVRGRIPNMHPSSYHFTHEAENIDYVRFSITFRKSINELPIFSLSSIFSVIDSLFNQAENLIALATDYFSAFRTSINEIKSYRARARAIEASLINLNYEIQRLARGDNELLFASNSGKYAESGIDNEIVTKLSEGITTYIDNSTIRNSALPNVELNALQTSIDVLEALPIKIGKGDSRLDLGVPIAIGDVTEINIMFKALLNAVYIIKITEIISEDRLSVIEIENIVNHARILTASTIEAIRGAVNNPDEVYIMVQSLRDIQHDLKRLAISYIAKKPPLIVIPAPISGTLQQIAFDLYQDRYRFKELLQLNPQIIHSSFIRQGALLNAYSE</sequence>
<protein>
    <recommendedName>
        <fullName evidence="1">DNA circulation N-terminal domain-containing protein</fullName>
    </recommendedName>
</protein>
<dbReference type="EMBL" id="QEWR01000002">
    <property type="protein sequence ID" value="PWD84531.1"/>
    <property type="molecule type" value="Genomic_DNA"/>
</dbReference>
<organism evidence="2 3">
    <name type="scientific">Ignatzschineria indica</name>
    <dbReference type="NCBI Taxonomy" id="472583"/>
    <lineage>
        <taxon>Bacteria</taxon>
        <taxon>Pseudomonadati</taxon>
        <taxon>Pseudomonadota</taxon>
        <taxon>Gammaproteobacteria</taxon>
        <taxon>Cardiobacteriales</taxon>
        <taxon>Ignatzschineriaceae</taxon>
        <taxon>Ignatzschineria</taxon>
    </lineage>
</organism>
<proteinExistence type="predicted"/>
<dbReference type="Proteomes" id="UP000244948">
    <property type="component" value="Unassembled WGS sequence"/>
</dbReference>
<dbReference type="AlphaFoldDB" id="A0A2U2AMU1"/>
<comment type="caution">
    <text evidence="2">The sequence shown here is derived from an EMBL/GenBank/DDBJ whole genome shotgun (WGS) entry which is preliminary data.</text>
</comment>
<evidence type="ECO:0000259" key="1">
    <source>
        <dbReference type="Pfam" id="PF07157"/>
    </source>
</evidence>
<keyword evidence="3" id="KW-1185">Reference proteome</keyword>
<reference evidence="2 3" key="1">
    <citation type="journal article" date="2018" name="Genome Announc.">
        <title>Ignatzschineria cameli sp. nov., isolated from necrotic foot tissue of dromedaries (Camelus dromedarius) and associated maggots (Wohlfahrtia species) in Dubai.</title>
        <authorList>
            <person name="Tsang C.C."/>
            <person name="Tang J.Y."/>
            <person name="Fong J.Y."/>
            <person name="Kinne J."/>
            <person name="Lee H.H."/>
            <person name="Joseph M."/>
            <person name="Jose S."/>
            <person name="Schuster R.K."/>
            <person name="Tang Y."/>
            <person name="Sivakumar S."/>
            <person name="Chen J.H."/>
            <person name="Teng J.L."/>
            <person name="Lau S.K."/>
            <person name="Wernery U."/>
            <person name="Woo P.C."/>
        </authorList>
    </citation>
    <scope>NUCLEOTIDE SEQUENCE [LARGE SCALE GENOMIC DNA]</scope>
    <source>
        <strain evidence="2 3">KCTC 22643</strain>
    </source>
</reference>
<evidence type="ECO:0000313" key="3">
    <source>
        <dbReference type="Proteomes" id="UP000244948"/>
    </source>
</evidence>
<name>A0A2U2AMU1_9GAMM</name>